<evidence type="ECO:0000256" key="5">
    <source>
        <dbReference type="ARBA" id="ARBA00023136"/>
    </source>
</evidence>
<organism evidence="8 9">
    <name type="scientific">Ensete ventricosum</name>
    <name type="common">Abyssinian banana</name>
    <name type="synonym">Musa ensete</name>
    <dbReference type="NCBI Taxonomy" id="4639"/>
    <lineage>
        <taxon>Eukaryota</taxon>
        <taxon>Viridiplantae</taxon>
        <taxon>Streptophyta</taxon>
        <taxon>Embryophyta</taxon>
        <taxon>Tracheophyta</taxon>
        <taxon>Spermatophyta</taxon>
        <taxon>Magnoliopsida</taxon>
        <taxon>Liliopsida</taxon>
        <taxon>Zingiberales</taxon>
        <taxon>Musaceae</taxon>
        <taxon>Ensete</taxon>
    </lineage>
</organism>
<evidence type="ECO:0000256" key="4">
    <source>
        <dbReference type="ARBA" id="ARBA00022989"/>
    </source>
</evidence>
<dbReference type="InterPro" id="IPR023494">
    <property type="entry name" value="Cyt_c_bgen_Ccs1/CcsB/ResB"/>
</dbReference>
<keyword evidence="4 6" id="KW-1133">Transmembrane helix</keyword>
<evidence type="ECO:0000256" key="6">
    <source>
        <dbReference type="SAM" id="Phobius"/>
    </source>
</evidence>
<dbReference type="InterPro" id="IPR007816">
    <property type="entry name" value="ResB-like_domain"/>
</dbReference>
<keyword evidence="2 6" id="KW-0812">Transmembrane</keyword>
<dbReference type="EMBL" id="AMZH03012061">
    <property type="protein sequence ID" value="RRT51740.1"/>
    <property type="molecule type" value="Genomic_DNA"/>
</dbReference>
<evidence type="ECO:0000256" key="2">
    <source>
        <dbReference type="ARBA" id="ARBA00022692"/>
    </source>
</evidence>
<dbReference type="Proteomes" id="UP000287651">
    <property type="component" value="Unassembled WGS sequence"/>
</dbReference>
<evidence type="ECO:0000256" key="1">
    <source>
        <dbReference type="ARBA" id="ARBA00004141"/>
    </source>
</evidence>
<evidence type="ECO:0000313" key="8">
    <source>
        <dbReference type="EMBL" id="RRT51740.1"/>
    </source>
</evidence>
<protein>
    <recommendedName>
        <fullName evidence="7">ResB-like domain-containing protein</fullName>
    </recommendedName>
</protein>
<keyword evidence="3" id="KW-0201">Cytochrome c-type biogenesis</keyword>
<dbReference type="GO" id="GO:0016020">
    <property type="term" value="C:membrane"/>
    <property type="evidence" value="ECO:0007669"/>
    <property type="project" value="UniProtKB-SubCell"/>
</dbReference>
<name>A0A426YJ92_ENSVE</name>
<dbReference type="AlphaFoldDB" id="A0A426YJ92"/>
<dbReference type="Pfam" id="PF05140">
    <property type="entry name" value="ResB"/>
    <property type="match status" value="1"/>
</dbReference>
<feature type="domain" description="ResB-like" evidence="7">
    <location>
        <begin position="23"/>
        <end position="112"/>
    </location>
</feature>
<reference evidence="8 9" key="1">
    <citation type="journal article" date="2014" name="Agronomy (Basel)">
        <title>A Draft Genome Sequence for Ensete ventricosum, the Drought-Tolerant Tree Against Hunger.</title>
        <authorList>
            <person name="Harrison J."/>
            <person name="Moore K.A."/>
            <person name="Paszkiewicz K."/>
            <person name="Jones T."/>
            <person name="Grant M."/>
            <person name="Ambacheew D."/>
            <person name="Muzemil S."/>
            <person name="Studholme D.J."/>
        </authorList>
    </citation>
    <scope>NUCLEOTIDE SEQUENCE [LARGE SCALE GENOMIC DNA]</scope>
</reference>
<proteinExistence type="predicted"/>
<comment type="subcellular location">
    <subcellularLocation>
        <location evidence="1">Membrane</location>
        <topology evidence="1">Multi-pass membrane protein</topology>
    </subcellularLocation>
</comment>
<sequence length="131" mass="14371">MLARDLQSIVLYDQEGKFAGVRRPSSKLPIDIDGTRIFIEDAIGSSGLDLKVVPGVPLVYAGFGALMLTTCISYYSHSQVRFILQIWALQDGTTVIIGGKTNRAKLEFSDEVNQLLDEVPELVTIDKNLNG</sequence>
<comment type="caution">
    <text evidence="8">The sequence shown here is derived from an EMBL/GenBank/DDBJ whole genome shotgun (WGS) entry which is preliminary data.</text>
</comment>
<keyword evidence="5 6" id="KW-0472">Membrane</keyword>
<feature type="transmembrane region" description="Helical" evidence="6">
    <location>
        <begin position="58"/>
        <end position="75"/>
    </location>
</feature>
<dbReference type="GO" id="GO:0017004">
    <property type="term" value="P:cytochrome complex assembly"/>
    <property type="evidence" value="ECO:0007669"/>
    <property type="project" value="UniProtKB-KW"/>
</dbReference>
<dbReference type="PANTHER" id="PTHR31566:SF0">
    <property type="entry name" value="CYTOCHROME C BIOGENESIS PROTEIN CCS1, CHLOROPLASTIC"/>
    <property type="match status" value="1"/>
</dbReference>
<evidence type="ECO:0000313" key="9">
    <source>
        <dbReference type="Proteomes" id="UP000287651"/>
    </source>
</evidence>
<gene>
    <name evidence="8" type="ORF">B296_00019241</name>
</gene>
<dbReference type="PANTHER" id="PTHR31566">
    <property type="entry name" value="CYTOCHROME C BIOGENESIS PROTEIN CCS1, CHLOROPLASTIC"/>
    <property type="match status" value="1"/>
</dbReference>
<evidence type="ECO:0000259" key="7">
    <source>
        <dbReference type="Pfam" id="PF05140"/>
    </source>
</evidence>
<accession>A0A426YJ92</accession>
<evidence type="ECO:0000256" key="3">
    <source>
        <dbReference type="ARBA" id="ARBA00022748"/>
    </source>
</evidence>